<dbReference type="Gene3D" id="1.10.10.10">
    <property type="entry name" value="Winged helix-like DNA-binding domain superfamily/Winged helix DNA-binding domain"/>
    <property type="match status" value="1"/>
</dbReference>
<evidence type="ECO:0000313" key="3">
    <source>
        <dbReference type="EMBL" id="GAA0674339.1"/>
    </source>
</evidence>
<dbReference type="AlphaFoldDB" id="A0AAV3TBJ3"/>
<reference evidence="3 4" key="1">
    <citation type="journal article" date="2019" name="Int. J. Syst. Evol. Microbiol.">
        <title>The Global Catalogue of Microorganisms (GCM) 10K type strain sequencing project: providing services to taxonomists for standard genome sequencing and annotation.</title>
        <authorList>
            <consortium name="The Broad Institute Genomics Platform"/>
            <consortium name="The Broad Institute Genome Sequencing Center for Infectious Disease"/>
            <person name="Wu L."/>
            <person name="Ma J."/>
        </authorList>
    </citation>
    <scope>NUCLEOTIDE SEQUENCE [LARGE SCALE GENOMIC DNA]</scope>
    <source>
        <strain evidence="3 4">JCM 16328</strain>
    </source>
</reference>
<sequence>MANDHSPVLGGERRSSATDDRPLNAAVLERELELLGHERRRRMIQILENADASTFDRREIARRIAAAEAGADAASDEVVRRVECSLHHKHLPMLDEYGVVDYDSDAGVTTYSPSREFDRRVLASVE</sequence>
<organism evidence="3 4">
    <name type="scientific">Natronoarchaeum mannanilyticum</name>
    <dbReference type="NCBI Taxonomy" id="926360"/>
    <lineage>
        <taxon>Archaea</taxon>
        <taxon>Methanobacteriati</taxon>
        <taxon>Methanobacteriota</taxon>
        <taxon>Stenosarchaea group</taxon>
        <taxon>Halobacteria</taxon>
        <taxon>Halobacteriales</taxon>
        <taxon>Natronoarchaeaceae</taxon>
    </lineage>
</organism>
<comment type="caution">
    <text evidence="3">The sequence shown here is derived from an EMBL/GenBank/DDBJ whole genome shotgun (WGS) entry which is preliminary data.</text>
</comment>
<protein>
    <recommendedName>
        <fullName evidence="2">DUF7344 domain-containing protein</fullName>
    </recommendedName>
</protein>
<dbReference type="InterPro" id="IPR055768">
    <property type="entry name" value="DUF7344"/>
</dbReference>
<dbReference type="EMBL" id="BAAADV010000004">
    <property type="protein sequence ID" value="GAA0674339.1"/>
    <property type="molecule type" value="Genomic_DNA"/>
</dbReference>
<accession>A0AAV3TBJ3</accession>
<evidence type="ECO:0000313" key="4">
    <source>
        <dbReference type="Proteomes" id="UP001500420"/>
    </source>
</evidence>
<dbReference type="RefSeq" id="WP_343774074.1">
    <property type="nucleotide sequence ID" value="NZ_BAAADV010000004.1"/>
</dbReference>
<feature type="domain" description="DUF7344" evidence="2">
    <location>
        <begin position="33"/>
        <end position="109"/>
    </location>
</feature>
<dbReference type="Pfam" id="PF24035">
    <property type="entry name" value="DUF7344"/>
    <property type="match status" value="1"/>
</dbReference>
<feature type="compositionally biased region" description="Basic and acidic residues" evidence="1">
    <location>
        <begin position="11"/>
        <end position="22"/>
    </location>
</feature>
<dbReference type="Proteomes" id="UP001500420">
    <property type="component" value="Unassembled WGS sequence"/>
</dbReference>
<evidence type="ECO:0000256" key="1">
    <source>
        <dbReference type="SAM" id="MobiDB-lite"/>
    </source>
</evidence>
<evidence type="ECO:0000259" key="2">
    <source>
        <dbReference type="Pfam" id="PF24035"/>
    </source>
</evidence>
<feature type="region of interest" description="Disordered" evidence="1">
    <location>
        <begin position="1"/>
        <end position="22"/>
    </location>
</feature>
<name>A0AAV3TBJ3_9EURY</name>
<proteinExistence type="predicted"/>
<gene>
    <name evidence="3" type="ORF">GCM10009020_22090</name>
</gene>
<keyword evidence="4" id="KW-1185">Reference proteome</keyword>
<dbReference type="InterPro" id="IPR036388">
    <property type="entry name" value="WH-like_DNA-bd_sf"/>
</dbReference>